<name>A0AB33A0H5_ALTME</name>
<dbReference type="SUPFAM" id="SSF53474">
    <property type="entry name" value="alpha/beta-Hydrolases"/>
    <property type="match status" value="1"/>
</dbReference>
<protein>
    <submittedName>
        <fullName evidence="2">Alpha/beta hydrolase</fullName>
    </submittedName>
</protein>
<proteinExistence type="predicted"/>
<evidence type="ECO:0000259" key="1">
    <source>
        <dbReference type="Pfam" id="PF00561"/>
    </source>
</evidence>
<dbReference type="GO" id="GO:0016020">
    <property type="term" value="C:membrane"/>
    <property type="evidence" value="ECO:0007669"/>
    <property type="project" value="TreeGrafter"/>
</dbReference>
<keyword evidence="2" id="KW-0378">Hydrolase</keyword>
<dbReference type="GO" id="GO:0047372">
    <property type="term" value="F:monoacylglycerol lipase activity"/>
    <property type="evidence" value="ECO:0007669"/>
    <property type="project" value="TreeGrafter"/>
</dbReference>
<dbReference type="Proteomes" id="UP000006296">
    <property type="component" value="Chromosome"/>
</dbReference>
<organism evidence="2 3">
    <name type="scientific">Alteromonas macleodii (strain English Channel 673)</name>
    <dbReference type="NCBI Taxonomy" id="1004788"/>
    <lineage>
        <taxon>Bacteria</taxon>
        <taxon>Pseudomonadati</taxon>
        <taxon>Pseudomonadota</taxon>
        <taxon>Gammaproteobacteria</taxon>
        <taxon>Alteromonadales</taxon>
        <taxon>Alteromonadaceae</taxon>
        <taxon>Alteromonas/Salinimonas group</taxon>
        <taxon>Alteromonas</taxon>
    </lineage>
</organism>
<dbReference type="AlphaFoldDB" id="A0AB33A0H5"/>
<dbReference type="Gene3D" id="3.40.50.1820">
    <property type="entry name" value="alpha/beta hydrolase"/>
    <property type="match status" value="1"/>
</dbReference>
<dbReference type="KEGG" id="amg:AMEC673_11790"/>
<sequence length="293" mass="33048">MQLSHWRSSGHFLNVDGQQVFYKTEGTGPVLLLIHGYPTASFDWAKIWPALTNKYKCVTLDMPGFGFSDKSPKKYLIKEQADTISEVIRHLGITSAHVLSHDYGDTVAQEMMAQQLENDLAFRIESLHLLNGGLFPETHRALPIQKLLLSPIGGLIIRFLNKNAIRKSMHNIFGPNTPPSDQDINDFWILISTNNGHQHMHLLLDYMKQRKQYRERWVSALQNANAPLRLTAGMADPISGAHMVARYKQLIPNADVIELDQIGHYPQIESAEAVVNSITSFLVATLIKRETLS</sequence>
<dbReference type="RefSeq" id="WP_014976857.1">
    <property type="nucleotide sequence ID" value="NC_018678.1"/>
</dbReference>
<gene>
    <name evidence="2" type="ordered locus">AMEC673_11790</name>
</gene>
<dbReference type="InterPro" id="IPR000639">
    <property type="entry name" value="Epox_hydrolase-like"/>
</dbReference>
<dbReference type="PRINTS" id="PR00412">
    <property type="entry name" value="EPOXHYDRLASE"/>
</dbReference>
<dbReference type="EMBL" id="CP003844">
    <property type="protein sequence ID" value="AFT75048.1"/>
    <property type="molecule type" value="Genomic_DNA"/>
</dbReference>
<dbReference type="PANTHER" id="PTHR43798">
    <property type="entry name" value="MONOACYLGLYCEROL LIPASE"/>
    <property type="match status" value="1"/>
</dbReference>
<evidence type="ECO:0000313" key="2">
    <source>
        <dbReference type="EMBL" id="AFT75048.1"/>
    </source>
</evidence>
<dbReference type="InterPro" id="IPR050266">
    <property type="entry name" value="AB_hydrolase_sf"/>
</dbReference>
<accession>A0AB33A0H5</accession>
<evidence type="ECO:0000313" key="3">
    <source>
        <dbReference type="Proteomes" id="UP000006296"/>
    </source>
</evidence>
<dbReference type="InterPro" id="IPR000073">
    <property type="entry name" value="AB_hydrolase_1"/>
</dbReference>
<reference evidence="3" key="1">
    <citation type="journal article" date="2012" name="Sci. Rep.">
        <title>Genomes of surface isolates of Alteromonas macleodii: the life of a widespread marine opportunistic copiotroph.</title>
        <authorList>
            <person name="Lopez-Perez M."/>
            <person name="Gonzaga A."/>
            <person name="Martin-Cuadrado A.B."/>
            <person name="Onyshchenko O."/>
            <person name="Ghavidel A."/>
            <person name="Ghai R."/>
            <person name="Rodriguez-Valera F."/>
        </authorList>
    </citation>
    <scope>NUCLEOTIDE SEQUENCE [LARGE SCALE GENOMIC DNA]</scope>
    <source>
        <strain evidence="3">English Channel 673</strain>
    </source>
</reference>
<dbReference type="PANTHER" id="PTHR43798:SF33">
    <property type="entry name" value="HYDROLASE, PUTATIVE (AFU_ORTHOLOGUE AFUA_2G14860)-RELATED"/>
    <property type="match status" value="1"/>
</dbReference>
<dbReference type="Pfam" id="PF00561">
    <property type="entry name" value="Abhydrolase_1"/>
    <property type="match status" value="1"/>
</dbReference>
<dbReference type="GO" id="GO:0046464">
    <property type="term" value="P:acylglycerol catabolic process"/>
    <property type="evidence" value="ECO:0007669"/>
    <property type="project" value="TreeGrafter"/>
</dbReference>
<feature type="domain" description="AB hydrolase-1" evidence="1">
    <location>
        <begin position="29"/>
        <end position="270"/>
    </location>
</feature>
<dbReference type="InterPro" id="IPR029058">
    <property type="entry name" value="AB_hydrolase_fold"/>
</dbReference>